<comment type="caution">
    <text evidence="2">The sequence shown here is derived from an EMBL/GenBank/DDBJ whole genome shotgun (WGS) entry which is preliminary data.</text>
</comment>
<gene>
    <name evidence="2" type="ORF">K8V90_06430</name>
</gene>
<proteinExistence type="predicted"/>
<reference evidence="2" key="1">
    <citation type="journal article" date="2021" name="PeerJ">
        <title>Extensive microbial diversity within the chicken gut microbiome revealed by metagenomics and culture.</title>
        <authorList>
            <person name="Gilroy R."/>
            <person name="Ravi A."/>
            <person name="Getino M."/>
            <person name="Pursley I."/>
            <person name="Horton D.L."/>
            <person name="Alikhan N.F."/>
            <person name="Baker D."/>
            <person name="Gharbi K."/>
            <person name="Hall N."/>
            <person name="Watson M."/>
            <person name="Adriaenssens E.M."/>
            <person name="Foster-Nyarko E."/>
            <person name="Jarju S."/>
            <person name="Secka A."/>
            <person name="Antonio M."/>
            <person name="Oren A."/>
            <person name="Chaudhuri R.R."/>
            <person name="La Ragione R."/>
            <person name="Hildebrand F."/>
            <person name="Pallen M.J."/>
        </authorList>
    </citation>
    <scope>NUCLEOTIDE SEQUENCE</scope>
    <source>
        <strain evidence="2">1277</strain>
    </source>
</reference>
<dbReference type="InterPro" id="IPR003615">
    <property type="entry name" value="HNH_nuc"/>
</dbReference>
<keyword evidence="2" id="KW-0378">Hydrolase</keyword>
<feature type="domain" description="HNH nuclease" evidence="1">
    <location>
        <begin position="278"/>
        <end position="353"/>
    </location>
</feature>
<dbReference type="Pfam" id="PF13391">
    <property type="entry name" value="HNH_2"/>
    <property type="match status" value="1"/>
</dbReference>
<organism evidence="2 3">
    <name type="scientific">Romboutsia timonensis</name>
    <dbReference type="NCBI Taxonomy" id="1776391"/>
    <lineage>
        <taxon>Bacteria</taxon>
        <taxon>Bacillati</taxon>
        <taxon>Bacillota</taxon>
        <taxon>Clostridia</taxon>
        <taxon>Peptostreptococcales</taxon>
        <taxon>Peptostreptococcaceae</taxon>
        <taxon>Romboutsia</taxon>
    </lineage>
</organism>
<evidence type="ECO:0000259" key="1">
    <source>
        <dbReference type="Pfam" id="PF13391"/>
    </source>
</evidence>
<dbReference type="GO" id="GO:0004519">
    <property type="term" value="F:endonuclease activity"/>
    <property type="evidence" value="ECO:0007669"/>
    <property type="project" value="UniProtKB-KW"/>
</dbReference>
<keyword evidence="2" id="KW-0255">Endonuclease</keyword>
<accession>A0A921N0T8</accession>
<evidence type="ECO:0000313" key="3">
    <source>
        <dbReference type="Proteomes" id="UP000776700"/>
    </source>
</evidence>
<name>A0A921N0T8_9FIRM</name>
<dbReference type="EMBL" id="DYUB01000200">
    <property type="protein sequence ID" value="HJG96721.1"/>
    <property type="molecule type" value="Genomic_DNA"/>
</dbReference>
<dbReference type="Proteomes" id="UP000776700">
    <property type="component" value="Unassembled WGS sequence"/>
</dbReference>
<reference evidence="2" key="2">
    <citation type="submission" date="2021-09" db="EMBL/GenBank/DDBJ databases">
        <authorList>
            <person name="Gilroy R."/>
        </authorList>
    </citation>
    <scope>NUCLEOTIDE SEQUENCE</scope>
    <source>
        <strain evidence="2">1277</strain>
    </source>
</reference>
<evidence type="ECO:0000313" key="2">
    <source>
        <dbReference type="EMBL" id="HJG96721.1"/>
    </source>
</evidence>
<sequence>MEKKVCNKWTNEEIEKLKELFPYKSNDELVEYFNGRSKNSIINKANKLGLKKAELKAKEGFCTCKKCNRELPWNSQYYPKMKNEKNPRKICRECNPKYGNFLKDDFKERVHWSKEEEELFISRYPYYTNEELREKFYPNLTDKQLSEKAYGLGVSYKNEETYWRARKQQSAKMSIIMTGKEVSEETRRKLSEKRKQQYKDGTWIPSWLGRVPSKEEREKLSKRVKGLWSGKNNPRYKNPLKGKDNPNWNGGITYIYVALRENIKDWKVKSMELCNYKCAFTGRKFDEVHHIFPFNKIVDLSLKELELDLKSNLGEYSEDDRIAIINKVKEKHAEYGLGICLSKEIHKLFHSKYSFVNFTVDDFKVFIEDYFNGKYDDELEDRLKSINSSMNLEEVKKLASFYYA</sequence>
<dbReference type="AlphaFoldDB" id="A0A921N0T8"/>
<keyword evidence="2" id="KW-0540">Nuclease</keyword>
<protein>
    <submittedName>
        <fullName evidence="2">HNH endonuclease</fullName>
    </submittedName>
</protein>